<evidence type="ECO:0000313" key="3">
    <source>
        <dbReference type="EMBL" id="QMS85639.1"/>
    </source>
</evidence>
<dbReference type="InterPro" id="IPR036526">
    <property type="entry name" value="C-N_Hydrolase_sf"/>
</dbReference>
<dbReference type="PANTHER" id="PTHR23088:SF27">
    <property type="entry name" value="DEAMINATED GLUTATHIONE AMIDASE"/>
    <property type="match status" value="1"/>
</dbReference>
<dbReference type="PANTHER" id="PTHR23088">
    <property type="entry name" value="NITRILASE-RELATED"/>
    <property type="match status" value="1"/>
</dbReference>
<evidence type="ECO:0000259" key="2">
    <source>
        <dbReference type="PROSITE" id="PS50263"/>
    </source>
</evidence>
<sequence>MKITLVQHQVLPTKEENMKRIEQRLEHPLHTDMIILGEMCLSPYENELFESNSIAIGDTHFQRFQALAKQQQAYLVAGSVPEWNNNRLYNTTFVFNPMGECIASYRKMHLFSITYPTGESYDEGDQITPGKDLVTFNTPWGTIGLMICFDIRFPEQAARLQEMGAKLLLVPAAFNQYTGPKHWTLAFRSRAVDNQLFTIGVSPSDNSHGTYNYYGHSIVVDPFGEVLFEADGKPIIHTVSIDLNDVEKIKKAFPILSNKIVL</sequence>
<comment type="similarity">
    <text evidence="1">Belongs to the carbon-nitrogen hydrolase superfamily. NIT1/NIT2 family.</text>
</comment>
<gene>
    <name evidence="3" type="ORF">G4Z02_07750</name>
</gene>
<dbReference type="KEGG" id="xcl:G4Z02_07750"/>
<dbReference type="PROSITE" id="PS50263">
    <property type="entry name" value="CN_HYDROLASE"/>
    <property type="match status" value="1"/>
</dbReference>
<dbReference type="RefSeq" id="WP_258877442.1">
    <property type="nucleotide sequence ID" value="NZ_CP048914.1"/>
</dbReference>
<evidence type="ECO:0000256" key="1">
    <source>
        <dbReference type="ARBA" id="ARBA00010613"/>
    </source>
</evidence>
<dbReference type="Proteomes" id="UP000514720">
    <property type="component" value="Chromosome"/>
</dbReference>
<dbReference type="EMBL" id="CP048914">
    <property type="protein sequence ID" value="QMS85639.1"/>
    <property type="molecule type" value="Genomic_DNA"/>
</dbReference>
<dbReference type="AlphaFoldDB" id="A0A7L7KTB5"/>
<organism evidence="3 4">
    <name type="scientific">Candidatus Xianfuyuplasma coldseepsis</name>
    <dbReference type="NCBI Taxonomy" id="2782163"/>
    <lineage>
        <taxon>Bacteria</taxon>
        <taxon>Bacillati</taxon>
        <taxon>Mycoplasmatota</taxon>
        <taxon>Mollicutes</taxon>
        <taxon>Candidatus Izemoplasmatales</taxon>
        <taxon>Candidatus Izemoplasmataceae</taxon>
        <taxon>Candidatus Xianfuyuplasma</taxon>
    </lineage>
</organism>
<keyword evidence="4" id="KW-1185">Reference proteome</keyword>
<reference evidence="3 4" key="1">
    <citation type="submission" date="2020-02" db="EMBL/GenBank/DDBJ databases">
        <authorList>
            <person name="Zheng R.K."/>
            <person name="Sun C.M."/>
        </authorList>
    </citation>
    <scope>NUCLEOTIDE SEQUENCE [LARGE SCALE GENOMIC DNA]</scope>
    <source>
        <strain evidence="4">zrk13</strain>
    </source>
</reference>
<name>A0A7L7KTB5_9MOLU</name>
<protein>
    <submittedName>
        <fullName evidence="3">Carbon-nitrogen hydrolase family protein</fullName>
    </submittedName>
</protein>
<dbReference type="SUPFAM" id="SSF56317">
    <property type="entry name" value="Carbon-nitrogen hydrolase"/>
    <property type="match status" value="1"/>
</dbReference>
<accession>A0A7L7KTB5</accession>
<dbReference type="Gene3D" id="3.60.110.10">
    <property type="entry name" value="Carbon-nitrogen hydrolase"/>
    <property type="match status" value="1"/>
</dbReference>
<dbReference type="GO" id="GO:0016787">
    <property type="term" value="F:hydrolase activity"/>
    <property type="evidence" value="ECO:0007669"/>
    <property type="project" value="UniProtKB-KW"/>
</dbReference>
<dbReference type="InterPro" id="IPR003010">
    <property type="entry name" value="C-N_Hydrolase"/>
</dbReference>
<keyword evidence="3" id="KW-0378">Hydrolase</keyword>
<proteinExistence type="inferred from homology"/>
<dbReference type="Pfam" id="PF00795">
    <property type="entry name" value="CN_hydrolase"/>
    <property type="match status" value="1"/>
</dbReference>
<feature type="domain" description="CN hydrolase" evidence="2">
    <location>
        <begin position="1"/>
        <end position="243"/>
    </location>
</feature>
<evidence type="ECO:0000313" key="4">
    <source>
        <dbReference type="Proteomes" id="UP000514720"/>
    </source>
</evidence>